<accession>A0A871R620</accession>
<dbReference type="InterPro" id="IPR035959">
    <property type="entry name" value="RutC-like_sf"/>
</dbReference>
<evidence type="ECO:0000259" key="10">
    <source>
        <dbReference type="Pfam" id="PF01902"/>
    </source>
</evidence>
<evidence type="ECO:0000313" key="11">
    <source>
        <dbReference type="EMBL" id="QOU19645.1"/>
    </source>
</evidence>
<dbReference type="Pfam" id="PF01042">
    <property type="entry name" value="Ribonuc_L-PSP"/>
    <property type="match status" value="2"/>
</dbReference>
<evidence type="ECO:0000256" key="5">
    <source>
        <dbReference type="ARBA" id="ARBA00022741"/>
    </source>
</evidence>
<dbReference type="Pfam" id="PF01902">
    <property type="entry name" value="Diphthami_syn_2"/>
    <property type="match status" value="1"/>
</dbReference>
<dbReference type="PANTHER" id="PTHR12196">
    <property type="entry name" value="DOMAIN OF UNKNOWN FUNCTION 71 DUF71 -CONTAINING PROTEIN"/>
    <property type="match status" value="1"/>
</dbReference>
<dbReference type="CDD" id="cd06155">
    <property type="entry name" value="eu_AANH_C_1"/>
    <property type="match status" value="1"/>
</dbReference>
<protein>
    <recommendedName>
        <fullName evidence="3">Diphthine--ammonia ligase</fullName>
        <ecNumber evidence="2">6.3.1.14</ecNumber>
    </recommendedName>
    <alternativeName>
        <fullName evidence="7">Diphthamide synthase</fullName>
    </alternativeName>
    <alternativeName>
        <fullName evidence="8">Diphthamide synthetase</fullName>
    </alternativeName>
</protein>
<dbReference type="SUPFAM" id="SSF55298">
    <property type="entry name" value="YjgF-like"/>
    <property type="match status" value="2"/>
</dbReference>
<evidence type="ECO:0000256" key="8">
    <source>
        <dbReference type="ARBA" id="ARBA00031552"/>
    </source>
</evidence>
<dbReference type="Gene3D" id="3.90.1490.10">
    <property type="entry name" value="putative n-type atp pyrophosphatase, domain 2"/>
    <property type="match status" value="1"/>
</dbReference>
<dbReference type="AlphaFoldDB" id="A0A871R620"/>
<dbReference type="FunFam" id="3.40.50.620:FF:000145">
    <property type="entry name" value="ATP-binding domain containing protein"/>
    <property type="match status" value="1"/>
</dbReference>
<dbReference type="EMBL" id="CP063134">
    <property type="protein sequence ID" value="QOU19645.1"/>
    <property type="molecule type" value="Genomic_DNA"/>
</dbReference>
<feature type="domain" description="Diphthamide synthase" evidence="10">
    <location>
        <begin position="1"/>
        <end position="239"/>
    </location>
</feature>
<comment type="pathway">
    <text evidence="1">Protein modification; peptidyl-diphthamide biosynthesis.</text>
</comment>
<evidence type="ECO:0000256" key="1">
    <source>
        <dbReference type="ARBA" id="ARBA00005156"/>
    </source>
</evidence>
<evidence type="ECO:0000256" key="3">
    <source>
        <dbReference type="ARBA" id="ARBA00018426"/>
    </source>
</evidence>
<dbReference type="InterPro" id="IPR002761">
    <property type="entry name" value="Diphthami_syn_dom"/>
</dbReference>
<sequence length="613" mass="68780">MKFVALVSGGKDSCFNILHCLANGHDLVCLANLYPPPTGEEEIDSFMYQTVGYDALRYYAKCIGKPLYSQMITGTAANKKLEYAKTDNDETEDLFKLLSLVIKKHPDVEAVSVGAILSNYQRTRVENVCNRLGLTSLSYLWQRDQAELMQEMCKSGLEAILIKVAAIGLKDKHLGLTLQQAYPILSDLNSKFGVNVCGEGGEFETLVLDAPFFKYGRLVIKEKEVVRHTSDEVWYLKLKVDVEEKVPPLPDPKTWLQYIEQPPLFADPFLEFDKGSEEVQCAESVTTIPKTYKSKACMWTANCKLVASKIYIDNLSSTAETVSQQIRDIFEQFSEFLASSHCTFANVQSVDLFVSNMDNFSEINGIYKSYFTKPLPPARCCVQSSLPEGICALMSAKVIPDIAQKLGLHVQSRSYWAPSNIGPYSQTIMDYSEGTAYLSGQIPLIPKGMALCSYPQDKSTALALQHLSRVEEVTGYNETLLLTAYIKDASWLSTVVEIQKKYMGESKYAGNFVISQIEELPKSASVEWSGIGYKNNSMYDDDDTIKVKNIRDRIHVLFTDSLDQASLSAESHYTIFCKADNLKQLVSLSYEFVPCINVYNSEMKKFKYAIVQN</sequence>
<dbReference type="SUPFAM" id="SSF52402">
    <property type="entry name" value="Adenine nucleotide alpha hydrolases-like"/>
    <property type="match status" value="1"/>
</dbReference>
<comment type="catalytic activity">
    <reaction evidence="9">
        <text>diphthine-[translation elongation factor 2] + NH4(+) + ATP = diphthamide-[translation elongation factor 2] + AMP + diphosphate + H(+)</text>
        <dbReference type="Rhea" id="RHEA:19753"/>
        <dbReference type="Rhea" id="RHEA-COMP:10172"/>
        <dbReference type="Rhea" id="RHEA-COMP:10174"/>
        <dbReference type="ChEBI" id="CHEBI:15378"/>
        <dbReference type="ChEBI" id="CHEBI:16692"/>
        <dbReference type="ChEBI" id="CHEBI:28938"/>
        <dbReference type="ChEBI" id="CHEBI:30616"/>
        <dbReference type="ChEBI" id="CHEBI:33019"/>
        <dbReference type="ChEBI" id="CHEBI:82696"/>
        <dbReference type="ChEBI" id="CHEBI:456215"/>
        <dbReference type="EC" id="6.3.1.14"/>
    </reaction>
</comment>
<dbReference type="GO" id="GO:0017178">
    <property type="term" value="F:diphthine-ammonia ligase activity"/>
    <property type="evidence" value="ECO:0007669"/>
    <property type="project" value="UniProtKB-EC"/>
</dbReference>
<name>A0A871R620_DEKBR</name>
<evidence type="ECO:0000313" key="12">
    <source>
        <dbReference type="Proteomes" id="UP000663131"/>
    </source>
</evidence>
<dbReference type="InterPro" id="IPR014729">
    <property type="entry name" value="Rossmann-like_a/b/a_fold"/>
</dbReference>
<reference evidence="11" key="2">
    <citation type="journal article" name="BMC Genomics">
        <title>New genome assemblies reveal patterns of domestication and adaptation across Brettanomyces (Dekkera) species.</title>
        <authorList>
            <person name="Roach M.J."/>
            <person name="Borneman A.R."/>
        </authorList>
    </citation>
    <scope>NUCLEOTIDE SEQUENCE</scope>
    <source>
        <strain evidence="11">UCD 2041</strain>
    </source>
</reference>
<dbReference type="PANTHER" id="PTHR12196:SF2">
    <property type="entry name" value="DIPHTHINE--AMMONIA LIGASE"/>
    <property type="match status" value="1"/>
</dbReference>
<dbReference type="NCBIfam" id="TIGR00290">
    <property type="entry name" value="MJ0570_dom"/>
    <property type="match status" value="1"/>
</dbReference>
<keyword evidence="4" id="KW-0436">Ligase</keyword>
<dbReference type="OrthoDB" id="686384at2759"/>
<gene>
    <name evidence="11" type="ORF">BRETT_003796</name>
</gene>
<keyword evidence="5" id="KW-0547">Nucleotide-binding</keyword>
<dbReference type="Gene3D" id="3.30.1330.40">
    <property type="entry name" value="RutC-like"/>
    <property type="match status" value="2"/>
</dbReference>
<proteinExistence type="predicted"/>
<dbReference type="GeneID" id="64575719"/>
<keyword evidence="6" id="KW-0067">ATP-binding</keyword>
<dbReference type="GO" id="GO:0005524">
    <property type="term" value="F:ATP binding"/>
    <property type="evidence" value="ECO:0007669"/>
    <property type="project" value="UniProtKB-KW"/>
</dbReference>
<evidence type="ECO:0000256" key="7">
    <source>
        <dbReference type="ARBA" id="ARBA00029814"/>
    </source>
</evidence>
<dbReference type="Gene3D" id="3.40.50.620">
    <property type="entry name" value="HUPs"/>
    <property type="match status" value="1"/>
</dbReference>
<dbReference type="Proteomes" id="UP000663131">
    <property type="component" value="Chromosome 6"/>
</dbReference>
<dbReference type="GO" id="GO:0017183">
    <property type="term" value="P:protein histidyl modification to diphthamide"/>
    <property type="evidence" value="ECO:0007669"/>
    <property type="project" value="TreeGrafter"/>
</dbReference>
<evidence type="ECO:0000256" key="2">
    <source>
        <dbReference type="ARBA" id="ARBA00012089"/>
    </source>
</evidence>
<dbReference type="InterPro" id="IPR006175">
    <property type="entry name" value="YjgF/YER057c/UK114"/>
</dbReference>
<dbReference type="InterPro" id="IPR030662">
    <property type="entry name" value="DPH6/MJ0570"/>
</dbReference>
<dbReference type="EC" id="6.3.1.14" evidence="2"/>
<dbReference type="RefSeq" id="XP_041136138.1">
    <property type="nucleotide sequence ID" value="XM_041282299.1"/>
</dbReference>
<evidence type="ECO:0000256" key="6">
    <source>
        <dbReference type="ARBA" id="ARBA00022840"/>
    </source>
</evidence>
<evidence type="ECO:0000256" key="4">
    <source>
        <dbReference type="ARBA" id="ARBA00022598"/>
    </source>
</evidence>
<organism evidence="11 12">
    <name type="scientific">Dekkera bruxellensis</name>
    <name type="common">Brettanomyces custersii</name>
    <dbReference type="NCBI Taxonomy" id="5007"/>
    <lineage>
        <taxon>Eukaryota</taxon>
        <taxon>Fungi</taxon>
        <taxon>Dikarya</taxon>
        <taxon>Ascomycota</taxon>
        <taxon>Saccharomycotina</taxon>
        <taxon>Pichiomycetes</taxon>
        <taxon>Pichiales</taxon>
        <taxon>Pichiaceae</taxon>
        <taxon>Brettanomyces</taxon>
    </lineage>
</organism>
<dbReference type="FunFam" id="3.90.1490.10:FF:000001">
    <property type="entry name" value="Diphthine--ammonia ligase"/>
    <property type="match status" value="1"/>
</dbReference>
<reference evidence="11" key="1">
    <citation type="submission" date="2020-10" db="EMBL/GenBank/DDBJ databases">
        <authorList>
            <person name="Palmer J.M."/>
        </authorList>
    </citation>
    <scope>NUCLEOTIDE SEQUENCE</scope>
    <source>
        <strain evidence="11">UCD 2041</strain>
    </source>
</reference>
<dbReference type="KEGG" id="bbrx:BRETT_003796"/>
<evidence type="ECO:0000256" key="9">
    <source>
        <dbReference type="ARBA" id="ARBA00048108"/>
    </source>
</evidence>
<dbReference type="CDD" id="cd01994">
    <property type="entry name" value="AANH_PF0828-like"/>
    <property type="match status" value="1"/>
</dbReference>